<evidence type="ECO:0000313" key="2">
    <source>
        <dbReference type="Proteomes" id="UP000625976"/>
    </source>
</evidence>
<organism evidence="1 2">
    <name type="scientific">Bizionia arctica</name>
    <dbReference type="NCBI Taxonomy" id="1495645"/>
    <lineage>
        <taxon>Bacteria</taxon>
        <taxon>Pseudomonadati</taxon>
        <taxon>Bacteroidota</taxon>
        <taxon>Flavobacteriia</taxon>
        <taxon>Flavobacteriales</taxon>
        <taxon>Flavobacteriaceae</taxon>
        <taxon>Bizionia</taxon>
    </lineage>
</organism>
<protein>
    <recommendedName>
        <fullName evidence="3">Lipopolysaccharide biosynthesis protein</fullName>
    </recommendedName>
</protein>
<evidence type="ECO:0008006" key="3">
    <source>
        <dbReference type="Google" id="ProtNLM"/>
    </source>
</evidence>
<reference evidence="1" key="1">
    <citation type="journal article" date="2014" name="Int. J. Syst. Evol. Microbiol.">
        <title>Complete genome sequence of Corynebacterium casei LMG S-19264T (=DSM 44701T), isolated from a smear-ripened cheese.</title>
        <authorList>
            <consortium name="US DOE Joint Genome Institute (JGI-PGF)"/>
            <person name="Walter F."/>
            <person name="Albersmeier A."/>
            <person name="Kalinowski J."/>
            <person name="Ruckert C."/>
        </authorList>
    </citation>
    <scope>NUCLEOTIDE SEQUENCE</scope>
    <source>
        <strain evidence="1">CGMCC 1.12751</strain>
    </source>
</reference>
<dbReference type="Proteomes" id="UP000625976">
    <property type="component" value="Unassembled WGS sequence"/>
</dbReference>
<evidence type="ECO:0000313" key="1">
    <source>
        <dbReference type="EMBL" id="GGG57467.1"/>
    </source>
</evidence>
<comment type="caution">
    <text evidence="1">The sequence shown here is derived from an EMBL/GenBank/DDBJ whole genome shotgun (WGS) entry which is preliminary data.</text>
</comment>
<dbReference type="AlphaFoldDB" id="A0A917GUD0"/>
<keyword evidence="2" id="KW-1185">Reference proteome</keyword>
<accession>A0A917GUD0</accession>
<sequence>MKKITIIAPKSFGYLDFLIKELQAHPETQAVYINYSSFHYQYKSVFDKFKNLLRKTFLKKNIKDIYKSQEIFRQVQALGKQDFIIVVRPDKLELDTIIALKKYTKNYYSFYFDAISNFPEKIALIPYFDTVFSYEKKDVEKYNLSFSTNFIYDFDTINQINPECKIFNISSYDERFGALEKMATYFKSKHLDYTIIIRKEKEEVSNLVTFTQEYMPLKDVKNYLLKADVLLDVQKENQHGLSFRVFESLGYKKKLITTNKDVVHYDFYNPNNMMVVDVHNIQIPDAFFKTPYQEISMDVLYKYTLAGWIENVFHIKPN</sequence>
<dbReference type="RefSeq" id="WP_188466417.1">
    <property type="nucleotide sequence ID" value="NZ_BMFQ01000004.1"/>
</dbReference>
<proteinExistence type="predicted"/>
<reference evidence="1" key="2">
    <citation type="submission" date="2020-09" db="EMBL/GenBank/DDBJ databases">
        <authorList>
            <person name="Sun Q."/>
            <person name="Zhou Y."/>
        </authorList>
    </citation>
    <scope>NUCLEOTIDE SEQUENCE</scope>
    <source>
        <strain evidence="1">CGMCC 1.12751</strain>
    </source>
</reference>
<gene>
    <name evidence="1" type="primary">wbhW</name>
    <name evidence="1" type="ORF">GCM10010976_30390</name>
</gene>
<dbReference type="EMBL" id="BMFQ01000004">
    <property type="protein sequence ID" value="GGG57467.1"/>
    <property type="molecule type" value="Genomic_DNA"/>
</dbReference>
<name>A0A917GUD0_9FLAO</name>